<dbReference type="InterPro" id="IPR055693">
    <property type="entry name" value="DUF7269"/>
</dbReference>
<reference evidence="4" key="1">
    <citation type="submission" date="2017-11" db="EMBL/GenBank/DDBJ databases">
        <authorList>
            <person name="Kajale S.C."/>
            <person name="Sharma A."/>
        </authorList>
    </citation>
    <scope>NUCLEOTIDE SEQUENCE</scope>
    <source>
        <strain evidence="4">LS1_42</strain>
    </source>
</reference>
<dbReference type="EMBL" id="PHNJ01000020">
    <property type="protein sequence ID" value="TYL36221.1"/>
    <property type="molecule type" value="Genomic_DNA"/>
</dbReference>
<evidence type="ECO:0000313" key="5">
    <source>
        <dbReference type="Proteomes" id="UP000766904"/>
    </source>
</evidence>
<feature type="transmembrane region" description="Helical" evidence="2">
    <location>
        <begin position="228"/>
        <end position="245"/>
    </location>
</feature>
<comment type="caution">
    <text evidence="4">The sequence shown here is derived from an EMBL/GenBank/DDBJ whole genome shotgun (WGS) entry which is preliminary data.</text>
</comment>
<proteinExistence type="predicted"/>
<evidence type="ECO:0000313" key="4">
    <source>
        <dbReference type="EMBL" id="TYL36221.1"/>
    </source>
</evidence>
<feature type="transmembrane region" description="Helical" evidence="2">
    <location>
        <begin position="31"/>
        <end position="51"/>
    </location>
</feature>
<keyword evidence="2" id="KW-0472">Membrane</keyword>
<dbReference type="RefSeq" id="WP_148860390.1">
    <property type="nucleotide sequence ID" value="NZ_PHNJ01000020.1"/>
</dbReference>
<feature type="region of interest" description="Disordered" evidence="1">
    <location>
        <begin position="192"/>
        <end position="215"/>
    </location>
</feature>
<dbReference type="InterPro" id="IPR002881">
    <property type="entry name" value="DUF58"/>
</dbReference>
<accession>A0A8J8PWN3</accession>
<keyword evidence="5" id="KW-1185">Reference proteome</keyword>
<keyword evidence="2" id="KW-1133">Transmembrane helix</keyword>
<dbReference type="Pfam" id="PF23933">
    <property type="entry name" value="DUF7269"/>
    <property type="match status" value="1"/>
</dbReference>
<keyword evidence="2" id="KW-0812">Transmembrane</keyword>
<protein>
    <submittedName>
        <fullName evidence="4">DUF58 domain-containing protein</fullName>
    </submittedName>
</protein>
<evidence type="ECO:0000256" key="1">
    <source>
        <dbReference type="SAM" id="MobiDB-lite"/>
    </source>
</evidence>
<feature type="compositionally biased region" description="Basic and acidic residues" evidence="1">
    <location>
        <begin position="192"/>
        <end position="208"/>
    </location>
</feature>
<dbReference type="PANTHER" id="PTHR33608:SF6">
    <property type="entry name" value="BLL2464 PROTEIN"/>
    <property type="match status" value="1"/>
</dbReference>
<feature type="domain" description="DUF58" evidence="3">
    <location>
        <begin position="418"/>
        <end position="504"/>
    </location>
</feature>
<dbReference type="Pfam" id="PF01882">
    <property type="entry name" value="DUF58"/>
    <property type="match status" value="1"/>
</dbReference>
<name>A0A8J8PWN3_9EURY</name>
<dbReference type="PANTHER" id="PTHR33608">
    <property type="entry name" value="BLL2464 PROTEIN"/>
    <property type="match status" value="1"/>
</dbReference>
<dbReference type="Proteomes" id="UP000766904">
    <property type="component" value="Unassembled WGS sequence"/>
</dbReference>
<evidence type="ECO:0000259" key="3">
    <source>
        <dbReference type="Pfam" id="PF01882"/>
    </source>
</evidence>
<evidence type="ECO:0000256" key="2">
    <source>
        <dbReference type="SAM" id="Phobius"/>
    </source>
</evidence>
<sequence length="654" mass="69965">MNVRPTLLVLGLAAFAGGVAALFGVLEIALSQSIAVIVGLLAVVIGIRSLLNRGDANRTPTPDPERRTAVPVPGETLAEAIGAFRTAKTSYTPTSRRTTDGLRAAAIAALTRFDGRTEDEAAQQLEDGTWTDDPVAAAFLSTSLDPPSRSVRDRLAAITGRKSRFYTQVRHAVAAIAVIGYESGDAAARSLPRYDRTDDERADTDRAARTTTKAVDGISRTRERSTDYWYGIGVVALFAVGIGVVSESPAVVLAGVVGVGYAAFARALEPPELELSVDRQLSDAEPVPGDDIDVTVTITNERDAFVPDLRFVDGVPSGLAVTDGSSRLGTALRPGESVTLEYTAAVRRGSHEFDPALAVVRDLSRSTEREYLVGSETTVVCEPELRPVAAPVPLRATAASFSGRLETAEGGAGTTFHSVREYRKSDPLSRVDWNRHAKTGDLATLEFHEERAARVVVLVDARKAAHLAPEPDATNAVDRSVTAAGRIAASLLAEGDTVGLAGLGPVDRDGGTEAGRESCWLAPASGRHHEVQFAELLATHPQFSAVPPADEGRWLWQLRTIRRRLSAETQIVFLTPLCDYVSADVARRLDAHGHPVTVVSPDPTADETVGERLARVARRVRRFDLQRAGIPVVDWPADESIDEVFARHSAGGRR</sequence>
<dbReference type="AlphaFoldDB" id="A0A8J8PWN3"/>
<organism evidence="4 5">
    <name type="scientific">Natronococcus pandeyae</name>
    <dbReference type="NCBI Taxonomy" id="2055836"/>
    <lineage>
        <taxon>Archaea</taxon>
        <taxon>Methanobacteriati</taxon>
        <taxon>Methanobacteriota</taxon>
        <taxon>Stenosarchaea group</taxon>
        <taxon>Halobacteria</taxon>
        <taxon>Halobacteriales</taxon>
        <taxon>Natrialbaceae</taxon>
        <taxon>Natronococcus</taxon>
    </lineage>
</organism>
<gene>
    <name evidence="4" type="ORF">CV102_23345</name>
</gene>
<dbReference type="OrthoDB" id="31512at2157"/>